<sequence>MGRGRGDDRDDPGGWDDWRGRGVTTGAAGAGPGPWGQAPGADPGVLERALREVAPERWDAYEQALAALAEGRVWMLLWHGTPGSPDAQYGNMDIGGLGYAPAATSPEQLAASGWARAHEVISGREIAAALYRTRWGLWLNPHAPGGGVGVPWADLRRVAAGLDRLPAGPLRLSEPQVRADQFYALLEQQAPSVRPVRALRRAWVQPVVGEAYLAIGLELYDTSPPAVEAVRALMQRAIAQAPPGLAVSTVAMSDEYDPVALWMHAHARPFFHREATPAPYPAQPYPAAPYPQPSYGYPATGHGQQPPGTGHAWPQQPWPGRPGH</sequence>
<dbReference type="InterPro" id="IPR027945">
    <property type="entry name" value="SseB_C"/>
</dbReference>
<protein>
    <submittedName>
        <fullName evidence="3">Enhanced serine sensitivity protein SseB C-terminal domain-containing protein</fullName>
    </submittedName>
</protein>
<feature type="domain" description="SseB protein C-terminal" evidence="2">
    <location>
        <begin position="169"/>
        <end position="273"/>
    </location>
</feature>
<feature type="region of interest" description="Disordered" evidence="1">
    <location>
        <begin position="291"/>
        <end position="324"/>
    </location>
</feature>
<evidence type="ECO:0000313" key="4">
    <source>
        <dbReference type="Proteomes" id="UP001500037"/>
    </source>
</evidence>
<proteinExistence type="predicted"/>
<dbReference type="Pfam" id="PF14581">
    <property type="entry name" value="SseB_C"/>
    <property type="match status" value="1"/>
</dbReference>
<keyword evidence="4" id="KW-1185">Reference proteome</keyword>
<reference evidence="3 4" key="1">
    <citation type="journal article" date="2019" name="Int. J. Syst. Evol. Microbiol.">
        <title>The Global Catalogue of Microorganisms (GCM) 10K type strain sequencing project: providing services to taxonomists for standard genome sequencing and annotation.</title>
        <authorList>
            <consortium name="The Broad Institute Genomics Platform"/>
            <consortium name="The Broad Institute Genome Sequencing Center for Infectious Disease"/>
            <person name="Wu L."/>
            <person name="Ma J."/>
        </authorList>
    </citation>
    <scope>NUCLEOTIDE SEQUENCE [LARGE SCALE GENOMIC DNA]</scope>
    <source>
        <strain evidence="3 4">JCM 13004</strain>
    </source>
</reference>
<accession>A0ABN1W666</accession>
<feature type="region of interest" description="Disordered" evidence="1">
    <location>
        <begin position="1"/>
        <end position="43"/>
    </location>
</feature>
<evidence type="ECO:0000256" key="1">
    <source>
        <dbReference type="SAM" id="MobiDB-lite"/>
    </source>
</evidence>
<organism evidence="3 4">
    <name type="scientific">Kitasatospora nipponensis</name>
    <dbReference type="NCBI Taxonomy" id="258049"/>
    <lineage>
        <taxon>Bacteria</taxon>
        <taxon>Bacillati</taxon>
        <taxon>Actinomycetota</taxon>
        <taxon>Actinomycetes</taxon>
        <taxon>Kitasatosporales</taxon>
        <taxon>Streptomycetaceae</taxon>
        <taxon>Kitasatospora</taxon>
    </lineage>
</organism>
<name>A0ABN1W666_9ACTN</name>
<dbReference type="EMBL" id="BAAALF010000043">
    <property type="protein sequence ID" value="GAA1237661.1"/>
    <property type="molecule type" value="Genomic_DNA"/>
</dbReference>
<feature type="compositionally biased region" description="Basic and acidic residues" evidence="1">
    <location>
        <begin position="1"/>
        <end position="20"/>
    </location>
</feature>
<gene>
    <name evidence="3" type="ORF">GCM10009665_29730</name>
</gene>
<evidence type="ECO:0000259" key="2">
    <source>
        <dbReference type="Pfam" id="PF14581"/>
    </source>
</evidence>
<evidence type="ECO:0000313" key="3">
    <source>
        <dbReference type="EMBL" id="GAA1237661.1"/>
    </source>
</evidence>
<comment type="caution">
    <text evidence="3">The sequence shown here is derived from an EMBL/GenBank/DDBJ whole genome shotgun (WGS) entry which is preliminary data.</text>
</comment>
<dbReference type="Proteomes" id="UP001500037">
    <property type="component" value="Unassembled WGS sequence"/>
</dbReference>